<protein>
    <recommendedName>
        <fullName evidence="7">Excinuclease cho</fullName>
    </recommendedName>
    <alternativeName>
        <fullName evidence="9">Endonuclease cho</fullName>
    </alternativeName>
    <alternativeName>
        <fullName evidence="8">UvrC homolog protein</fullName>
    </alternativeName>
</protein>
<evidence type="ECO:0000256" key="4">
    <source>
        <dbReference type="ARBA" id="ARBA00022881"/>
    </source>
</evidence>
<dbReference type="InterPro" id="IPR000305">
    <property type="entry name" value="GIY-YIG_endonuc"/>
</dbReference>
<keyword evidence="6" id="KW-0742">SOS response</keyword>
<evidence type="ECO:0000256" key="6">
    <source>
        <dbReference type="ARBA" id="ARBA00023236"/>
    </source>
</evidence>
<evidence type="ECO:0000256" key="2">
    <source>
        <dbReference type="ARBA" id="ARBA00022769"/>
    </source>
</evidence>
<evidence type="ECO:0000256" key="5">
    <source>
        <dbReference type="ARBA" id="ARBA00023204"/>
    </source>
</evidence>
<dbReference type="CDD" id="cd10434">
    <property type="entry name" value="GIY-YIG_UvrC_Cho"/>
    <property type="match status" value="1"/>
</dbReference>
<dbReference type="PANTHER" id="PTHR30562">
    <property type="entry name" value="UVRC/OXIDOREDUCTASE"/>
    <property type="match status" value="1"/>
</dbReference>
<keyword evidence="5" id="KW-0234">DNA repair</keyword>
<dbReference type="Proteomes" id="UP000636938">
    <property type="component" value="Unassembled WGS sequence"/>
</dbReference>
<dbReference type="InterPro" id="IPR035901">
    <property type="entry name" value="GIY-YIG_endonuc_sf"/>
</dbReference>
<evidence type="ECO:0000256" key="9">
    <source>
        <dbReference type="ARBA" id="ARBA00042732"/>
    </source>
</evidence>
<dbReference type="PANTHER" id="PTHR30562:SF10">
    <property type="entry name" value="EXCINUCLEASE CHO"/>
    <property type="match status" value="1"/>
</dbReference>
<dbReference type="SMART" id="SM00465">
    <property type="entry name" value="GIYc"/>
    <property type="match status" value="1"/>
</dbReference>
<dbReference type="RefSeq" id="WP_191768266.1">
    <property type="nucleotide sequence ID" value="NZ_JACSQS010000001.1"/>
</dbReference>
<dbReference type="InterPro" id="IPR047296">
    <property type="entry name" value="GIY-YIG_UvrC_Cho"/>
</dbReference>
<evidence type="ECO:0000313" key="12">
    <source>
        <dbReference type="Proteomes" id="UP000636938"/>
    </source>
</evidence>
<dbReference type="GO" id="GO:0006289">
    <property type="term" value="P:nucleotide-excision repair"/>
    <property type="evidence" value="ECO:0007669"/>
    <property type="project" value="InterPro"/>
</dbReference>
<evidence type="ECO:0000259" key="10">
    <source>
        <dbReference type="PROSITE" id="PS50164"/>
    </source>
</evidence>
<name>A0A8X8K198_9GAMM</name>
<dbReference type="InterPro" id="IPR050066">
    <property type="entry name" value="UvrABC_protein_C"/>
</dbReference>
<dbReference type="PROSITE" id="PS50164">
    <property type="entry name" value="GIY_YIG"/>
    <property type="match status" value="1"/>
</dbReference>
<comment type="caution">
    <text evidence="11">The sequence shown here is derived from an EMBL/GenBank/DDBJ whole genome shotgun (WGS) entry which is preliminary data.</text>
</comment>
<keyword evidence="1" id="KW-0227">DNA damage</keyword>
<sequence length="286" mass="32015">MPSSAAQARRSSHASEYLYPDHLREVAAALPRLPGVYTFHGIEGGLPLYIGKSINVRTRVMDHLRTREEAALLRQSRSISCVRTAGDLGARLLEAQLVKRQMPLYNRLLRKLPRQFSLRLYRGEVSVVNSADYELASAPMLYGLYSSERSALESLRRVADDQALCYSLLGLERLPKGRACFRSMLRQCLGACCGKETAAEHELRLRAALAHLEVTAWPYGGRIAIEEAGEDMTQFHVVDNWAYHGSAPTLAKARRIKPGAEQFDRDSYKILRHALDRGTAVVHLLS</sequence>
<dbReference type="GO" id="GO:0009380">
    <property type="term" value="C:excinuclease repair complex"/>
    <property type="evidence" value="ECO:0007669"/>
    <property type="project" value="TreeGrafter"/>
</dbReference>
<evidence type="ECO:0000256" key="7">
    <source>
        <dbReference type="ARBA" id="ARBA00040756"/>
    </source>
</evidence>
<dbReference type="AlphaFoldDB" id="A0A8X8K198"/>
<keyword evidence="2" id="KW-0228">DNA excision</keyword>
<evidence type="ECO:0000256" key="8">
    <source>
        <dbReference type="ARBA" id="ARBA00042138"/>
    </source>
</evidence>
<organism evidence="11 12">
    <name type="scientific">Stenotrophomonas lacuserhaii</name>
    <dbReference type="NCBI Taxonomy" id="2760084"/>
    <lineage>
        <taxon>Bacteria</taxon>
        <taxon>Pseudomonadati</taxon>
        <taxon>Pseudomonadota</taxon>
        <taxon>Gammaproteobacteria</taxon>
        <taxon>Lysobacterales</taxon>
        <taxon>Lysobacteraceae</taxon>
        <taxon>Stenotrophomonas</taxon>
    </lineage>
</organism>
<evidence type="ECO:0000313" key="11">
    <source>
        <dbReference type="EMBL" id="MBD7952735.1"/>
    </source>
</evidence>
<dbReference type="SUPFAM" id="SSF82771">
    <property type="entry name" value="GIY-YIG endonuclease"/>
    <property type="match status" value="1"/>
</dbReference>
<proteinExistence type="predicted"/>
<gene>
    <name evidence="11" type="primary">cho</name>
    <name evidence="11" type="ORF">H9654_00825</name>
</gene>
<keyword evidence="3 11" id="KW-0378">Hydrolase</keyword>
<evidence type="ECO:0000256" key="3">
    <source>
        <dbReference type="ARBA" id="ARBA00022801"/>
    </source>
</evidence>
<feature type="domain" description="GIY-YIG" evidence="10">
    <location>
        <begin position="32"/>
        <end position="107"/>
    </location>
</feature>
<dbReference type="EMBL" id="JACSQS010000001">
    <property type="protein sequence ID" value="MBD7952735.1"/>
    <property type="molecule type" value="Genomic_DNA"/>
</dbReference>
<keyword evidence="4" id="KW-0267">Excision nuclease</keyword>
<dbReference type="GO" id="GO:0016787">
    <property type="term" value="F:hydrolase activity"/>
    <property type="evidence" value="ECO:0007669"/>
    <property type="project" value="UniProtKB-KW"/>
</dbReference>
<evidence type="ECO:0000256" key="1">
    <source>
        <dbReference type="ARBA" id="ARBA00022763"/>
    </source>
</evidence>
<dbReference type="Gene3D" id="3.40.1440.10">
    <property type="entry name" value="GIY-YIG endonuclease"/>
    <property type="match status" value="1"/>
</dbReference>
<dbReference type="NCBIfam" id="NF007833">
    <property type="entry name" value="PRK10545.1"/>
    <property type="match status" value="1"/>
</dbReference>
<accession>A0A8X8K198</accession>
<reference evidence="11 12" key="1">
    <citation type="submission" date="2020-08" db="EMBL/GenBank/DDBJ databases">
        <title>A Genomic Blueprint of the Chicken Gut Microbiome.</title>
        <authorList>
            <person name="Gilroy R."/>
            <person name="Ravi A."/>
            <person name="Getino M."/>
            <person name="Pursley I."/>
            <person name="Horton D.L."/>
            <person name="Alikhan N.-F."/>
            <person name="Baker D."/>
            <person name="Gharbi K."/>
            <person name="Hall N."/>
            <person name="Watson M."/>
            <person name="Adriaenssens E.M."/>
            <person name="Foster-Nyarko E."/>
            <person name="Jarju S."/>
            <person name="Secka A."/>
            <person name="Antonio M."/>
            <person name="Oren A."/>
            <person name="Chaudhuri R."/>
            <person name="La Ragione R.M."/>
            <person name="Hildebrand F."/>
            <person name="Pallen M.J."/>
        </authorList>
    </citation>
    <scope>NUCLEOTIDE SEQUENCE [LARGE SCALE GENOMIC DNA]</scope>
    <source>
        <strain evidence="11 12">Sa5BUN4</strain>
    </source>
</reference>
<keyword evidence="12" id="KW-1185">Reference proteome</keyword>
<dbReference type="GO" id="GO:0004518">
    <property type="term" value="F:nuclease activity"/>
    <property type="evidence" value="ECO:0007669"/>
    <property type="project" value="UniProtKB-KW"/>
</dbReference>
<dbReference type="GO" id="GO:0009432">
    <property type="term" value="P:SOS response"/>
    <property type="evidence" value="ECO:0007669"/>
    <property type="project" value="UniProtKB-KW"/>
</dbReference>